<dbReference type="Proteomes" id="UP001632038">
    <property type="component" value="Unassembled WGS sequence"/>
</dbReference>
<name>A0ABD3BMQ3_9LAMI</name>
<dbReference type="EMBL" id="JAVIJP010000078">
    <property type="protein sequence ID" value="KAL3618735.1"/>
    <property type="molecule type" value="Genomic_DNA"/>
</dbReference>
<organism evidence="2 3">
    <name type="scientific">Castilleja foliolosa</name>
    <dbReference type="NCBI Taxonomy" id="1961234"/>
    <lineage>
        <taxon>Eukaryota</taxon>
        <taxon>Viridiplantae</taxon>
        <taxon>Streptophyta</taxon>
        <taxon>Embryophyta</taxon>
        <taxon>Tracheophyta</taxon>
        <taxon>Spermatophyta</taxon>
        <taxon>Magnoliopsida</taxon>
        <taxon>eudicotyledons</taxon>
        <taxon>Gunneridae</taxon>
        <taxon>Pentapetalae</taxon>
        <taxon>asterids</taxon>
        <taxon>lamiids</taxon>
        <taxon>Lamiales</taxon>
        <taxon>Orobanchaceae</taxon>
        <taxon>Pedicularideae</taxon>
        <taxon>Castillejinae</taxon>
        <taxon>Castilleja</taxon>
    </lineage>
</organism>
<gene>
    <name evidence="2" type="ORF">CASFOL_037397</name>
</gene>
<proteinExistence type="predicted"/>
<evidence type="ECO:0000256" key="1">
    <source>
        <dbReference type="SAM" id="MobiDB-lite"/>
    </source>
</evidence>
<accession>A0ABD3BMQ3</accession>
<protein>
    <submittedName>
        <fullName evidence="2">Uncharacterized protein</fullName>
    </submittedName>
</protein>
<feature type="compositionally biased region" description="Low complexity" evidence="1">
    <location>
        <begin position="133"/>
        <end position="143"/>
    </location>
</feature>
<evidence type="ECO:0000313" key="3">
    <source>
        <dbReference type="Proteomes" id="UP001632038"/>
    </source>
</evidence>
<evidence type="ECO:0000313" key="2">
    <source>
        <dbReference type="EMBL" id="KAL3618735.1"/>
    </source>
</evidence>
<comment type="caution">
    <text evidence="2">The sequence shown here is derived from an EMBL/GenBank/DDBJ whole genome shotgun (WGS) entry which is preliminary data.</text>
</comment>
<sequence>MEAKIGKFFDLVGSIFTGGDQISLCDSDIVAGKERQADLNELNAESQNLLQATTAWLEVKSVGHGSGGREESVGVGSRWFELMGSICKSGNDGVSNLDDDSDRMVADASDRFGVGRAVSGMRVGGWSSTTDQSSNSLRSKSSL</sequence>
<dbReference type="AlphaFoldDB" id="A0ABD3BMQ3"/>
<feature type="region of interest" description="Disordered" evidence="1">
    <location>
        <begin position="121"/>
        <end position="143"/>
    </location>
</feature>
<reference evidence="3" key="1">
    <citation type="journal article" date="2024" name="IScience">
        <title>Strigolactones Initiate the Formation of Haustorium-like Structures in Castilleja.</title>
        <authorList>
            <person name="Buerger M."/>
            <person name="Peterson D."/>
            <person name="Chory J."/>
        </authorList>
    </citation>
    <scope>NUCLEOTIDE SEQUENCE [LARGE SCALE GENOMIC DNA]</scope>
</reference>
<keyword evidence="3" id="KW-1185">Reference proteome</keyword>